<evidence type="ECO:0000256" key="2">
    <source>
        <dbReference type="ARBA" id="ARBA00022574"/>
    </source>
</evidence>
<dbReference type="InterPro" id="IPR011992">
    <property type="entry name" value="EF-hand-dom_pair"/>
</dbReference>
<dbReference type="Proteomes" id="UP000261620">
    <property type="component" value="Unplaced"/>
</dbReference>
<keyword evidence="4" id="KW-0966">Cell projection</keyword>
<evidence type="ECO:0000256" key="3">
    <source>
        <dbReference type="ARBA" id="ARBA00022737"/>
    </source>
</evidence>
<evidence type="ECO:0000313" key="8">
    <source>
        <dbReference type="Proteomes" id="UP000261620"/>
    </source>
</evidence>
<dbReference type="SUPFAM" id="SSF47473">
    <property type="entry name" value="EF-hand"/>
    <property type="match status" value="1"/>
</dbReference>
<organism evidence="7 8">
    <name type="scientific">Mola mola</name>
    <name type="common">Ocean sunfish</name>
    <name type="synonym">Tetraodon mola</name>
    <dbReference type="NCBI Taxonomy" id="94237"/>
    <lineage>
        <taxon>Eukaryota</taxon>
        <taxon>Metazoa</taxon>
        <taxon>Chordata</taxon>
        <taxon>Craniata</taxon>
        <taxon>Vertebrata</taxon>
        <taxon>Euteleostomi</taxon>
        <taxon>Actinopterygii</taxon>
        <taxon>Neopterygii</taxon>
        <taxon>Teleostei</taxon>
        <taxon>Neoteleostei</taxon>
        <taxon>Acanthomorphata</taxon>
        <taxon>Eupercaria</taxon>
        <taxon>Tetraodontiformes</taxon>
        <taxon>Molidae</taxon>
        <taxon>Mola</taxon>
    </lineage>
</organism>
<dbReference type="PANTHER" id="PTHR13720:SF13">
    <property type="entry name" value="CILIA- AND FLAGELLA-ASSOCIATED PROTEIN 251"/>
    <property type="match status" value="1"/>
</dbReference>
<protein>
    <recommendedName>
        <fullName evidence="5">Cilia- and flagella-associated protein 251</fullName>
    </recommendedName>
</protein>
<dbReference type="Pfam" id="PF00400">
    <property type="entry name" value="WD40"/>
    <property type="match status" value="1"/>
</dbReference>
<dbReference type="InterPro" id="IPR011047">
    <property type="entry name" value="Quinoprotein_ADH-like_sf"/>
</dbReference>
<sequence>VNQTMSGAEAVEQCQESTGVREGAQDDSFKVSGQSQVYTATRDTLFPKETSPNLPRTHTLSLEWVFGMNPALPAFSLQDHNQLVILYTGAHVGIIYNHTSNSQHILQGHCHPITCMCVSEDRRWIATVDQGPQSTVMIWDSYSGYIPVHTMFNSHPERGIAAVAFSRDTKHLATLGAEEAQRVCIWDWTNQTEKPLWVIELNPKHGFQGYIMFNPNDKTELVSSSESHVLFYSRSCEAASNGTDAQTGSMADRSLSPSVFHCRNSQILTGTTAGNLVVWDVSSYLVETENFQTDTFKIVPLQKVAITCLTVTDSCIIIGDIQGHITFYDEGLKFLTSYVKFNLDPIISISCSKDGPLCDVFLCRNLVVSTISSTVHVKTHEGTAQILLNKDCKPLHAVTCHPKQTAVAMANDSGVLKVWDYDKKVIICSRVFETETTIQCITFDPQGLYLAVGFGSGAVHILKSSTLQSDPEECFQYSKGGILHITFSSDSKYLAAADAGNAVTVFRLLTNEGSFHRWTFDGRYQSHYKPITDLLFGVHPDSTHPRLLSLGMDRRLVEYDLENSPVNELLILNSERVEQSAVPKCMTWYPPIAAEQFLLIASDQYKMKLFNSTTKTCRSTLLGPTYGSPVKKALVLPTSKDSETNSYYLAYITEDKVGLQILPLDGNPYKSNAVICHPTGTSAFACSYDGRFVFTAGSSDCTVQSWVINLNALEAAATLGGKDLAPFYTLLEGGRDGPFYKEMEDFFFYCQVRHQGIDSMEKRQMSTKILLSEVPCLMRALAYFPSEQEIEDLHNEVKFSKYAETGKYVTSIDLEEFIKLYVNHRPAFGISSDDLADAVHVLGVCDSTGQRVLQRHELLQLLQDRGERMTEEEVAECFMTLLGLSEEEEGGGAGGEPFLECVIPDKISMGTLTGHILGFPSLAEQSDGTSPP</sequence>
<evidence type="ECO:0000256" key="6">
    <source>
        <dbReference type="SAM" id="MobiDB-lite"/>
    </source>
</evidence>
<reference evidence="7" key="1">
    <citation type="submission" date="2025-08" db="UniProtKB">
        <authorList>
            <consortium name="Ensembl"/>
        </authorList>
    </citation>
    <scope>IDENTIFICATION</scope>
</reference>
<dbReference type="PANTHER" id="PTHR13720">
    <property type="entry name" value="WD-40 REPEAT PROTEIN"/>
    <property type="match status" value="1"/>
</dbReference>
<dbReference type="InterPro" id="IPR036322">
    <property type="entry name" value="WD40_repeat_dom_sf"/>
</dbReference>
<evidence type="ECO:0000256" key="5">
    <source>
        <dbReference type="ARBA" id="ARBA00040994"/>
    </source>
</evidence>
<dbReference type="GO" id="GO:0036126">
    <property type="term" value="C:sperm flagellum"/>
    <property type="evidence" value="ECO:0007669"/>
    <property type="project" value="TreeGrafter"/>
</dbReference>
<dbReference type="InterPro" id="IPR015943">
    <property type="entry name" value="WD40/YVTN_repeat-like_dom_sf"/>
</dbReference>
<comment type="subcellular location">
    <subcellularLocation>
        <location evidence="1">Cell projection</location>
        <location evidence="1">Cilium</location>
    </subcellularLocation>
</comment>
<dbReference type="Ensembl" id="ENSMMOT00000022830.1">
    <property type="protein sequence ID" value="ENSMMOP00000022459.1"/>
    <property type="gene ID" value="ENSMMOG00000017065.1"/>
</dbReference>
<dbReference type="Gene3D" id="1.10.238.10">
    <property type="entry name" value="EF-hand"/>
    <property type="match status" value="1"/>
</dbReference>
<dbReference type="InterPro" id="IPR001680">
    <property type="entry name" value="WD40_rpt"/>
</dbReference>
<feature type="region of interest" description="Disordered" evidence="6">
    <location>
        <begin position="1"/>
        <end position="33"/>
    </location>
</feature>
<keyword evidence="3" id="KW-0677">Repeat</keyword>
<accession>A0A3Q3XA48</accession>
<dbReference type="InterPro" id="IPR050630">
    <property type="entry name" value="WD_repeat_EMAP"/>
</dbReference>
<reference evidence="7" key="2">
    <citation type="submission" date="2025-09" db="UniProtKB">
        <authorList>
            <consortium name="Ensembl"/>
        </authorList>
    </citation>
    <scope>IDENTIFICATION</scope>
</reference>
<keyword evidence="8" id="KW-1185">Reference proteome</keyword>
<dbReference type="OMA" id="YYAQIRA"/>
<evidence type="ECO:0000313" key="7">
    <source>
        <dbReference type="Ensembl" id="ENSMMOP00000022459.1"/>
    </source>
</evidence>
<dbReference type="SMART" id="SM00320">
    <property type="entry name" value="WD40"/>
    <property type="match status" value="8"/>
</dbReference>
<dbReference type="SUPFAM" id="SSF50978">
    <property type="entry name" value="WD40 repeat-like"/>
    <property type="match status" value="1"/>
</dbReference>
<proteinExistence type="predicted"/>
<name>A0A3Q3XA48_MOLML</name>
<dbReference type="Gene3D" id="2.130.10.10">
    <property type="entry name" value="YVTN repeat-like/Quinoprotein amine dehydrogenase"/>
    <property type="match status" value="2"/>
</dbReference>
<evidence type="ECO:0000256" key="1">
    <source>
        <dbReference type="ARBA" id="ARBA00004138"/>
    </source>
</evidence>
<dbReference type="AlphaFoldDB" id="A0A3Q3XA48"/>
<dbReference type="STRING" id="94237.ENSMMOP00000022459"/>
<dbReference type="SUPFAM" id="SSF50998">
    <property type="entry name" value="Quinoprotein alcohol dehydrogenase-like"/>
    <property type="match status" value="1"/>
</dbReference>
<keyword evidence="2" id="KW-0853">WD repeat</keyword>
<evidence type="ECO:0000256" key="4">
    <source>
        <dbReference type="ARBA" id="ARBA00023273"/>
    </source>
</evidence>